<feature type="compositionally biased region" description="Basic and acidic residues" evidence="1">
    <location>
        <begin position="130"/>
        <end position="141"/>
    </location>
</feature>
<sequence length="159" mass="16619">MGGSWLWVSPSSYVLRLPQGLAVGPGALVGWVWCSPSYGPARGRERCRGRPSKAVVRAAIGDGVRCWVVVARGEGPLAPGRGSSGQRPTPLSPRQGKHEHAALASGQACGRVASTTERGRRRAGTLVRAGSEHDSTSSDPRRAWLQHAAIIVPGAAIEG</sequence>
<accession>A0A8T0XR64</accession>
<dbReference type="Proteomes" id="UP000823388">
    <property type="component" value="Chromosome 1K"/>
</dbReference>
<feature type="region of interest" description="Disordered" evidence="1">
    <location>
        <begin position="75"/>
        <end position="141"/>
    </location>
</feature>
<keyword evidence="3" id="KW-1185">Reference proteome</keyword>
<dbReference type="EMBL" id="CM029037">
    <property type="protein sequence ID" value="KAG2659633.1"/>
    <property type="molecule type" value="Genomic_DNA"/>
</dbReference>
<proteinExistence type="predicted"/>
<protein>
    <submittedName>
        <fullName evidence="2">Uncharacterized protein</fullName>
    </submittedName>
</protein>
<evidence type="ECO:0000313" key="2">
    <source>
        <dbReference type="EMBL" id="KAG2659633.1"/>
    </source>
</evidence>
<gene>
    <name evidence="2" type="ORF">PVAP13_1KG373305</name>
</gene>
<evidence type="ECO:0000313" key="3">
    <source>
        <dbReference type="Proteomes" id="UP000823388"/>
    </source>
</evidence>
<name>A0A8T0XR64_PANVG</name>
<dbReference type="AlphaFoldDB" id="A0A8T0XR64"/>
<evidence type="ECO:0000256" key="1">
    <source>
        <dbReference type="SAM" id="MobiDB-lite"/>
    </source>
</evidence>
<organism evidence="2 3">
    <name type="scientific">Panicum virgatum</name>
    <name type="common">Blackwell switchgrass</name>
    <dbReference type="NCBI Taxonomy" id="38727"/>
    <lineage>
        <taxon>Eukaryota</taxon>
        <taxon>Viridiplantae</taxon>
        <taxon>Streptophyta</taxon>
        <taxon>Embryophyta</taxon>
        <taxon>Tracheophyta</taxon>
        <taxon>Spermatophyta</taxon>
        <taxon>Magnoliopsida</taxon>
        <taxon>Liliopsida</taxon>
        <taxon>Poales</taxon>
        <taxon>Poaceae</taxon>
        <taxon>PACMAD clade</taxon>
        <taxon>Panicoideae</taxon>
        <taxon>Panicodae</taxon>
        <taxon>Paniceae</taxon>
        <taxon>Panicinae</taxon>
        <taxon>Panicum</taxon>
        <taxon>Panicum sect. Hiantes</taxon>
    </lineage>
</organism>
<reference evidence="2 3" key="1">
    <citation type="submission" date="2020-05" db="EMBL/GenBank/DDBJ databases">
        <title>WGS assembly of Panicum virgatum.</title>
        <authorList>
            <person name="Lovell J.T."/>
            <person name="Jenkins J."/>
            <person name="Shu S."/>
            <person name="Juenger T.E."/>
            <person name="Schmutz J."/>
        </authorList>
    </citation>
    <scope>NUCLEOTIDE SEQUENCE [LARGE SCALE GENOMIC DNA]</scope>
    <source>
        <strain evidence="3">cv. AP13</strain>
    </source>
</reference>
<comment type="caution">
    <text evidence="2">The sequence shown here is derived from an EMBL/GenBank/DDBJ whole genome shotgun (WGS) entry which is preliminary data.</text>
</comment>